<dbReference type="Proteomes" id="UP001597018">
    <property type="component" value="Unassembled WGS sequence"/>
</dbReference>
<reference evidence="11" key="1">
    <citation type="journal article" date="2019" name="Int. J. Syst. Evol. Microbiol.">
        <title>The Global Catalogue of Microorganisms (GCM) 10K type strain sequencing project: providing services to taxonomists for standard genome sequencing and annotation.</title>
        <authorList>
            <consortium name="The Broad Institute Genomics Platform"/>
            <consortium name="The Broad Institute Genome Sequencing Center for Infectious Disease"/>
            <person name="Wu L."/>
            <person name="Ma J."/>
        </authorList>
    </citation>
    <scope>NUCLEOTIDE SEQUENCE [LARGE SCALE GENOMIC DNA]</scope>
    <source>
        <strain evidence="11">CCUG 56401</strain>
    </source>
</reference>
<dbReference type="EMBL" id="JBHTIW010000012">
    <property type="protein sequence ID" value="MFD0921434.1"/>
    <property type="molecule type" value="Genomic_DNA"/>
</dbReference>
<dbReference type="PANTHER" id="PTHR34405:SF3">
    <property type="entry name" value="CRISPR-ASSOCIATED ENDORIBONUCLEASE CAS2 3"/>
    <property type="match status" value="1"/>
</dbReference>
<protein>
    <recommendedName>
        <fullName evidence="9">CRISPR-associated endoribonuclease Cas2</fullName>
        <ecNumber evidence="9">3.1.-.-</ecNumber>
    </recommendedName>
</protein>
<dbReference type="CDD" id="cd09725">
    <property type="entry name" value="Cas2_I_II_III"/>
    <property type="match status" value="1"/>
</dbReference>
<dbReference type="Pfam" id="PF09827">
    <property type="entry name" value="CRISPR_Cas2"/>
    <property type="match status" value="1"/>
</dbReference>
<comment type="similarity">
    <text evidence="2 9">Belongs to the CRISPR-associated endoribonuclease Cas2 protein family.</text>
</comment>
<accession>A0ABW3FXP8</accession>
<dbReference type="Gene3D" id="3.30.70.240">
    <property type="match status" value="1"/>
</dbReference>
<keyword evidence="4 9" id="KW-0479">Metal-binding</keyword>
<keyword evidence="6 9" id="KW-0378">Hydrolase</keyword>
<evidence type="ECO:0000256" key="3">
    <source>
        <dbReference type="ARBA" id="ARBA00022722"/>
    </source>
</evidence>
<keyword evidence="5 9" id="KW-0255">Endonuclease</keyword>
<dbReference type="InterPro" id="IPR019199">
    <property type="entry name" value="Virulence_VapD/CRISPR_Cas2"/>
</dbReference>
<proteinExistence type="inferred from homology"/>
<gene>
    <name evidence="9 10" type="primary">cas2</name>
    <name evidence="10" type="ORF">ACFQ16_16960</name>
</gene>
<evidence type="ECO:0000256" key="8">
    <source>
        <dbReference type="ARBA" id="ARBA00023118"/>
    </source>
</evidence>
<dbReference type="RefSeq" id="WP_345601021.1">
    <property type="nucleotide sequence ID" value="NZ_BAABLT010000024.1"/>
</dbReference>
<evidence type="ECO:0000256" key="2">
    <source>
        <dbReference type="ARBA" id="ARBA00009959"/>
    </source>
</evidence>
<dbReference type="HAMAP" id="MF_01471">
    <property type="entry name" value="Cas2"/>
    <property type="match status" value="1"/>
</dbReference>
<keyword evidence="11" id="KW-1185">Reference proteome</keyword>
<evidence type="ECO:0000313" key="10">
    <source>
        <dbReference type="EMBL" id="MFD0921434.1"/>
    </source>
</evidence>
<evidence type="ECO:0000256" key="1">
    <source>
        <dbReference type="ARBA" id="ARBA00001946"/>
    </source>
</evidence>
<keyword evidence="7 9" id="KW-0460">Magnesium</keyword>
<evidence type="ECO:0000256" key="4">
    <source>
        <dbReference type="ARBA" id="ARBA00022723"/>
    </source>
</evidence>
<evidence type="ECO:0000256" key="5">
    <source>
        <dbReference type="ARBA" id="ARBA00022759"/>
    </source>
</evidence>
<dbReference type="EC" id="3.1.-.-" evidence="9"/>
<comment type="function">
    <text evidence="9">CRISPR (clustered regularly interspaced short palindromic repeat), is an adaptive immune system that provides protection against mobile genetic elements (viruses, transposable elements and conjugative plasmids). CRISPR clusters contain sequences complementary to antecedent mobile elements and target invading nucleic acids. CRISPR clusters are transcribed and processed into CRISPR RNA (crRNA). Functions as a ssRNA-specific endoribonuclease. Involved in the integration of spacer DNA into the CRISPR cassette.</text>
</comment>
<comment type="subunit">
    <text evidence="9">Homodimer, forms a heterotetramer with a Cas1 homodimer.</text>
</comment>
<dbReference type="SUPFAM" id="SSF143430">
    <property type="entry name" value="TTP0101/SSO1404-like"/>
    <property type="match status" value="1"/>
</dbReference>
<comment type="caution">
    <text evidence="10">The sequence shown here is derived from an EMBL/GenBank/DDBJ whole genome shotgun (WGS) entry which is preliminary data.</text>
</comment>
<organism evidence="10 11">
    <name type="scientific">Saccharopolyspora rosea</name>
    <dbReference type="NCBI Taxonomy" id="524884"/>
    <lineage>
        <taxon>Bacteria</taxon>
        <taxon>Bacillati</taxon>
        <taxon>Actinomycetota</taxon>
        <taxon>Actinomycetes</taxon>
        <taxon>Pseudonocardiales</taxon>
        <taxon>Pseudonocardiaceae</taxon>
        <taxon>Saccharopolyspora</taxon>
    </lineage>
</organism>
<feature type="binding site" evidence="9">
    <location>
        <position position="14"/>
    </location>
    <ligand>
        <name>Mg(2+)</name>
        <dbReference type="ChEBI" id="CHEBI:18420"/>
        <note>catalytic</note>
    </ligand>
</feature>
<evidence type="ECO:0000256" key="7">
    <source>
        <dbReference type="ARBA" id="ARBA00022842"/>
    </source>
</evidence>
<dbReference type="InterPro" id="IPR021127">
    <property type="entry name" value="CRISPR_associated_Cas2"/>
</dbReference>
<dbReference type="GO" id="GO:0004519">
    <property type="term" value="F:endonuclease activity"/>
    <property type="evidence" value="ECO:0007669"/>
    <property type="project" value="UniProtKB-KW"/>
</dbReference>
<dbReference type="PANTHER" id="PTHR34405">
    <property type="entry name" value="CRISPR-ASSOCIATED ENDORIBONUCLEASE CAS2"/>
    <property type="match status" value="1"/>
</dbReference>
<sequence length="98" mass="11190">MSHEAPRRYLIAYDIPDDKRRVRIAKKLEEYGDRAQYSVFIVDGRPAKILRLRAALELLIERDVDSLLFCDLGAAPRATTLDFIGCRRWITSDGPAVV</sequence>
<dbReference type="NCBIfam" id="TIGR01573">
    <property type="entry name" value="cas2"/>
    <property type="match status" value="1"/>
</dbReference>
<evidence type="ECO:0000256" key="6">
    <source>
        <dbReference type="ARBA" id="ARBA00022801"/>
    </source>
</evidence>
<evidence type="ECO:0000313" key="11">
    <source>
        <dbReference type="Proteomes" id="UP001597018"/>
    </source>
</evidence>
<comment type="cofactor">
    <cofactor evidence="1 9">
        <name>Mg(2+)</name>
        <dbReference type="ChEBI" id="CHEBI:18420"/>
    </cofactor>
</comment>
<name>A0ABW3FXP8_9PSEU</name>
<keyword evidence="8 9" id="KW-0051">Antiviral defense</keyword>
<keyword evidence="3 9" id="KW-0540">Nuclease</keyword>
<evidence type="ECO:0000256" key="9">
    <source>
        <dbReference type="HAMAP-Rule" id="MF_01471"/>
    </source>
</evidence>